<dbReference type="eggNOG" id="COG0583">
    <property type="taxonomic scope" value="Bacteria"/>
</dbReference>
<dbReference type="PROSITE" id="PS50931">
    <property type="entry name" value="HTH_LYSR"/>
    <property type="match status" value="1"/>
</dbReference>
<comment type="similarity">
    <text evidence="1">Belongs to the LysR transcriptional regulatory family.</text>
</comment>
<dbReference type="EMBL" id="CP002083">
    <property type="protein sequence ID" value="ADJ22429.1"/>
    <property type="molecule type" value="Genomic_DNA"/>
</dbReference>
<dbReference type="PANTHER" id="PTHR30419:SF31">
    <property type="entry name" value="BLR3139 PROTEIN"/>
    <property type="match status" value="1"/>
</dbReference>
<dbReference type="InterPro" id="IPR050950">
    <property type="entry name" value="HTH-type_LysR_regulators"/>
</dbReference>
<dbReference type="KEGG" id="hdn:Hden_0608"/>
<keyword evidence="4" id="KW-0804">Transcription</keyword>
<sequence>MFVRQLTYLVTLAREKHFARAAEKCNVTQSTLSAGLKALERELDMRLVIREPRFMGLTPEGERVVEWAAQIIVDYESLKQDVEGLRDGLKGTLRLGVIPAAIPALARLTAAFSAKHPHVSVDVNSMTSVEIQSGLDKFELDAGLTYLDNEPLVNVRKCPLYEEKYVFVTSAHGPFAKLPSITWQDASNENLCLLNESMQNRRVLNNIARSAGLKLAPTVTTNSFLAVCSYVCSGVWSSIVPHTFSYLFSECKDLVSIDLIDPIHSQNIGLVTSDRDPMPPLAHALLQCAKRLDFEDALLAAT</sequence>
<dbReference type="Pfam" id="PF03466">
    <property type="entry name" value="LysR_substrate"/>
    <property type="match status" value="1"/>
</dbReference>
<dbReference type="HOGENOM" id="CLU_039613_6_2_5"/>
<dbReference type="AlphaFoldDB" id="D8JSU4"/>
<dbReference type="Gene3D" id="1.10.10.10">
    <property type="entry name" value="Winged helix-like DNA-binding domain superfamily/Winged helix DNA-binding domain"/>
    <property type="match status" value="1"/>
</dbReference>
<evidence type="ECO:0000259" key="5">
    <source>
        <dbReference type="PROSITE" id="PS50931"/>
    </source>
</evidence>
<dbReference type="Proteomes" id="UP000002033">
    <property type="component" value="Chromosome"/>
</dbReference>
<dbReference type="InterPro" id="IPR000847">
    <property type="entry name" value="LysR_HTH_N"/>
</dbReference>
<evidence type="ECO:0000256" key="3">
    <source>
        <dbReference type="ARBA" id="ARBA00023125"/>
    </source>
</evidence>
<keyword evidence="3" id="KW-0238">DNA-binding</keyword>
<dbReference type="CDD" id="cd05466">
    <property type="entry name" value="PBP2_LTTR_substrate"/>
    <property type="match status" value="1"/>
</dbReference>
<dbReference type="SUPFAM" id="SSF46785">
    <property type="entry name" value="Winged helix' DNA-binding domain"/>
    <property type="match status" value="1"/>
</dbReference>
<dbReference type="PANTHER" id="PTHR30419">
    <property type="entry name" value="HTH-TYPE TRANSCRIPTIONAL REGULATOR YBHD"/>
    <property type="match status" value="1"/>
</dbReference>
<organism evidence="6 7">
    <name type="scientific">Hyphomicrobium denitrificans (strain ATCC 51888 / DSM 1869 / NCIMB 11706 / TK 0415)</name>
    <dbReference type="NCBI Taxonomy" id="582899"/>
    <lineage>
        <taxon>Bacteria</taxon>
        <taxon>Pseudomonadati</taxon>
        <taxon>Pseudomonadota</taxon>
        <taxon>Alphaproteobacteria</taxon>
        <taxon>Hyphomicrobiales</taxon>
        <taxon>Hyphomicrobiaceae</taxon>
        <taxon>Hyphomicrobium</taxon>
    </lineage>
</organism>
<dbReference type="OrthoDB" id="9775392at2"/>
<dbReference type="InterPro" id="IPR036388">
    <property type="entry name" value="WH-like_DNA-bd_sf"/>
</dbReference>
<evidence type="ECO:0000313" key="7">
    <source>
        <dbReference type="Proteomes" id="UP000002033"/>
    </source>
</evidence>
<gene>
    <name evidence="6" type="ordered locus">Hden_0608</name>
</gene>
<dbReference type="PRINTS" id="PR00039">
    <property type="entry name" value="HTHLYSR"/>
</dbReference>
<dbReference type="InterPro" id="IPR036390">
    <property type="entry name" value="WH_DNA-bd_sf"/>
</dbReference>
<dbReference type="GO" id="GO:0005829">
    <property type="term" value="C:cytosol"/>
    <property type="evidence" value="ECO:0007669"/>
    <property type="project" value="TreeGrafter"/>
</dbReference>
<evidence type="ECO:0000256" key="1">
    <source>
        <dbReference type="ARBA" id="ARBA00009437"/>
    </source>
</evidence>
<evidence type="ECO:0000313" key="6">
    <source>
        <dbReference type="EMBL" id="ADJ22429.1"/>
    </source>
</evidence>
<dbReference type="SUPFAM" id="SSF53850">
    <property type="entry name" value="Periplasmic binding protein-like II"/>
    <property type="match status" value="1"/>
</dbReference>
<name>D8JSU4_HYPDA</name>
<keyword evidence="7" id="KW-1185">Reference proteome</keyword>
<dbReference type="STRING" id="582899.Hden_0608"/>
<dbReference type="RefSeq" id="WP_013214646.1">
    <property type="nucleotide sequence ID" value="NC_014313.1"/>
</dbReference>
<dbReference type="Pfam" id="PF00126">
    <property type="entry name" value="HTH_1"/>
    <property type="match status" value="1"/>
</dbReference>
<dbReference type="Gene3D" id="3.40.190.290">
    <property type="match status" value="1"/>
</dbReference>
<dbReference type="InterPro" id="IPR005119">
    <property type="entry name" value="LysR_subst-bd"/>
</dbReference>
<feature type="domain" description="HTH lysR-type" evidence="5">
    <location>
        <begin position="1"/>
        <end position="58"/>
    </location>
</feature>
<dbReference type="GO" id="GO:0003700">
    <property type="term" value="F:DNA-binding transcription factor activity"/>
    <property type="evidence" value="ECO:0007669"/>
    <property type="project" value="InterPro"/>
</dbReference>
<proteinExistence type="inferred from homology"/>
<keyword evidence="2" id="KW-0805">Transcription regulation</keyword>
<dbReference type="GO" id="GO:0003677">
    <property type="term" value="F:DNA binding"/>
    <property type="evidence" value="ECO:0007669"/>
    <property type="project" value="UniProtKB-KW"/>
</dbReference>
<evidence type="ECO:0000256" key="4">
    <source>
        <dbReference type="ARBA" id="ARBA00023163"/>
    </source>
</evidence>
<dbReference type="FunFam" id="1.10.10.10:FF:000001">
    <property type="entry name" value="LysR family transcriptional regulator"/>
    <property type="match status" value="1"/>
</dbReference>
<protein>
    <submittedName>
        <fullName evidence="6">Transcriptional regulator, LysR family</fullName>
    </submittedName>
</protein>
<evidence type="ECO:0000256" key="2">
    <source>
        <dbReference type="ARBA" id="ARBA00023015"/>
    </source>
</evidence>
<accession>D8JSU4</accession>
<reference evidence="7" key="1">
    <citation type="journal article" date="2011" name="J. Bacteriol.">
        <title>Genome sequences of eight morphologically diverse alphaproteobacteria.</title>
        <authorList>
            <consortium name="US DOE Joint Genome Institute"/>
            <person name="Brown P.J."/>
            <person name="Kysela D.T."/>
            <person name="Buechlein A."/>
            <person name="Hemmerich C."/>
            <person name="Brun Y.V."/>
        </authorList>
    </citation>
    <scope>NUCLEOTIDE SEQUENCE [LARGE SCALE GENOMIC DNA]</scope>
    <source>
        <strain evidence="7">ATCC 51888 / DSM 1869 / NCIB 11706 / TK 0415</strain>
    </source>
</reference>